<evidence type="ECO:0000313" key="4">
    <source>
        <dbReference type="EMBL" id="CAF1565616.1"/>
    </source>
</evidence>
<name>A0A815Y4P5_9BILA</name>
<keyword evidence="1" id="KW-0479">Metal-binding</keyword>
<dbReference type="SUPFAM" id="SSF49562">
    <property type="entry name" value="C2 domain (Calcium/lipid-binding domain, CaLB)"/>
    <property type="match status" value="1"/>
</dbReference>
<dbReference type="CDD" id="cd00030">
    <property type="entry name" value="C2"/>
    <property type="match status" value="1"/>
</dbReference>
<dbReference type="PANTHER" id="PTHR45911:SF4">
    <property type="entry name" value="MULTIPLE C2 AND TRANSMEMBRANE DOMAIN-CONTAINING PROTEIN"/>
    <property type="match status" value="1"/>
</dbReference>
<accession>A0A815Y4P5</accession>
<dbReference type="InterPro" id="IPR000008">
    <property type="entry name" value="C2_dom"/>
</dbReference>
<gene>
    <name evidence="6" type="ORF">FNK824_LOCUS39542</name>
    <name evidence="5" type="ORF">OTI717_LOCUS37193</name>
    <name evidence="4" type="ORF">SEV965_LOCUS39345</name>
</gene>
<sequence length="202" mass="22833">MTASSSPQRLKGILAVTVLKANNLMKSDWFGENDCYVLISFEPLSTEAKVKAENRKEQTETYQKTQIHDASNPVFNEKLIFPVADELQTMYVQVWDSDYDKDDLLAHGTLNLLDDEQDGRFNTNTDKEWLHTVTLSMFNEKGNSGGTLEVVLHFIPETVMAYMDKKFDAAQAELKKKLTQKIVAKMTDVATEKIQGYIGNGI</sequence>
<organism evidence="4 7">
    <name type="scientific">Rotaria sordida</name>
    <dbReference type="NCBI Taxonomy" id="392033"/>
    <lineage>
        <taxon>Eukaryota</taxon>
        <taxon>Metazoa</taxon>
        <taxon>Spiralia</taxon>
        <taxon>Gnathifera</taxon>
        <taxon>Rotifera</taxon>
        <taxon>Eurotatoria</taxon>
        <taxon>Bdelloidea</taxon>
        <taxon>Philodinida</taxon>
        <taxon>Philodinidae</taxon>
        <taxon>Rotaria</taxon>
    </lineage>
</organism>
<dbReference type="GO" id="GO:0016020">
    <property type="term" value="C:membrane"/>
    <property type="evidence" value="ECO:0007669"/>
    <property type="project" value="TreeGrafter"/>
</dbReference>
<dbReference type="Proteomes" id="UP000663874">
    <property type="component" value="Unassembled WGS sequence"/>
</dbReference>
<dbReference type="EMBL" id="CAJNOU010013532">
    <property type="protein sequence ID" value="CAF1565616.1"/>
    <property type="molecule type" value="Genomic_DNA"/>
</dbReference>
<keyword evidence="2" id="KW-0106">Calcium</keyword>
<evidence type="ECO:0000313" key="5">
    <source>
        <dbReference type="EMBL" id="CAF4170876.1"/>
    </source>
</evidence>
<evidence type="ECO:0000313" key="7">
    <source>
        <dbReference type="Proteomes" id="UP000663889"/>
    </source>
</evidence>
<dbReference type="Gene3D" id="2.60.40.150">
    <property type="entry name" value="C2 domain"/>
    <property type="match status" value="1"/>
</dbReference>
<comment type="caution">
    <text evidence="4">The sequence shown here is derived from an EMBL/GenBank/DDBJ whole genome shotgun (WGS) entry which is preliminary data.</text>
</comment>
<dbReference type="GO" id="GO:0005509">
    <property type="term" value="F:calcium ion binding"/>
    <property type="evidence" value="ECO:0007669"/>
    <property type="project" value="TreeGrafter"/>
</dbReference>
<dbReference type="PROSITE" id="PS50004">
    <property type="entry name" value="C2"/>
    <property type="match status" value="1"/>
</dbReference>
<dbReference type="AlphaFoldDB" id="A0A815Y4P5"/>
<dbReference type="EMBL" id="CAJOAX010017155">
    <property type="protein sequence ID" value="CAF4170876.1"/>
    <property type="molecule type" value="Genomic_DNA"/>
</dbReference>
<proteinExistence type="predicted"/>
<dbReference type="SMART" id="SM00239">
    <property type="entry name" value="C2"/>
    <property type="match status" value="1"/>
</dbReference>
<feature type="domain" description="C2" evidence="3">
    <location>
        <begin position="1"/>
        <end position="130"/>
    </location>
</feature>
<evidence type="ECO:0000256" key="2">
    <source>
        <dbReference type="ARBA" id="ARBA00022837"/>
    </source>
</evidence>
<evidence type="ECO:0000313" key="6">
    <source>
        <dbReference type="EMBL" id="CAF4272272.1"/>
    </source>
</evidence>
<dbReference type="InterPro" id="IPR035892">
    <property type="entry name" value="C2_domain_sf"/>
</dbReference>
<protein>
    <recommendedName>
        <fullName evidence="3">C2 domain-containing protein</fullName>
    </recommendedName>
</protein>
<evidence type="ECO:0000256" key="1">
    <source>
        <dbReference type="ARBA" id="ARBA00022723"/>
    </source>
</evidence>
<reference evidence="4" key="1">
    <citation type="submission" date="2021-02" db="EMBL/GenBank/DDBJ databases">
        <authorList>
            <person name="Nowell W R."/>
        </authorList>
    </citation>
    <scope>NUCLEOTIDE SEQUENCE</scope>
</reference>
<dbReference type="Proteomes" id="UP000663889">
    <property type="component" value="Unassembled WGS sequence"/>
</dbReference>
<dbReference type="Pfam" id="PF00168">
    <property type="entry name" value="C2"/>
    <property type="match status" value="1"/>
</dbReference>
<dbReference type="Proteomes" id="UP000663823">
    <property type="component" value="Unassembled WGS sequence"/>
</dbReference>
<dbReference type="PANTHER" id="PTHR45911">
    <property type="entry name" value="C2 DOMAIN-CONTAINING PROTEIN"/>
    <property type="match status" value="1"/>
</dbReference>
<evidence type="ECO:0000259" key="3">
    <source>
        <dbReference type="PROSITE" id="PS50004"/>
    </source>
</evidence>
<dbReference type="EMBL" id="CAJOBE010026294">
    <property type="protein sequence ID" value="CAF4272272.1"/>
    <property type="molecule type" value="Genomic_DNA"/>
</dbReference>